<dbReference type="PROSITE" id="PS51194">
    <property type="entry name" value="HELICASE_CTER"/>
    <property type="match status" value="1"/>
</dbReference>
<keyword evidence="1" id="KW-0472">Membrane</keyword>
<proteinExistence type="predicted"/>
<dbReference type="InterPro" id="IPR002110">
    <property type="entry name" value="Ankyrin_rpt"/>
</dbReference>
<dbReference type="SUPFAM" id="SSF48403">
    <property type="entry name" value="Ankyrin repeat"/>
    <property type="match status" value="2"/>
</dbReference>
<dbReference type="Gene3D" id="3.40.50.300">
    <property type="entry name" value="P-loop containing nucleotide triphosphate hydrolases"/>
    <property type="match status" value="3"/>
</dbReference>
<organism evidence="11 12">
    <name type="scientific">Amoebophilus asiaticus (strain 5a2)</name>
    <dbReference type="NCBI Taxonomy" id="452471"/>
    <lineage>
        <taxon>Bacteria</taxon>
        <taxon>Pseudomonadati</taxon>
        <taxon>Bacteroidota</taxon>
        <taxon>Cytophagia</taxon>
        <taxon>Cytophagales</taxon>
        <taxon>Amoebophilaceae</taxon>
        <taxon>Candidatus Amoebophilus</taxon>
    </lineage>
</organism>
<name>B3ETC9_AMOA5</name>
<dbReference type="EMBL" id="CP001102">
    <property type="protein sequence ID" value="ACE06481.1"/>
    <property type="molecule type" value="Genomic_DNA"/>
</dbReference>
<dbReference type="KEGG" id="aas:Aasi_1144"/>
<dbReference type="Proteomes" id="UP000001227">
    <property type="component" value="Chromosome"/>
</dbReference>
<keyword evidence="12" id="KW-1185">Reference proteome</keyword>
<dbReference type="PROSITE" id="PS51196">
    <property type="entry name" value="SECA_MOTOR_DEAD"/>
    <property type="match status" value="1"/>
</dbReference>
<dbReference type="STRING" id="452471.Aasi_1144"/>
<dbReference type="Pfam" id="PF00271">
    <property type="entry name" value="Helicase_C"/>
    <property type="match status" value="1"/>
</dbReference>
<dbReference type="GO" id="GO:0006605">
    <property type="term" value="P:protein targeting"/>
    <property type="evidence" value="ECO:0007669"/>
    <property type="project" value="InterPro"/>
</dbReference>
<dbReference type="InterPro" id="IPR001650">
    <property type="entry name" value="Helicase_C-like"/>
</dbReference>
<feature type="region of interest" description="Disordered" evidence="7">
    <location>
        <begin position="81"/>
        <end position="111"/>
    </location>
</feature>
<keyword evidence="1" id="KW-1003">Cell membrane</keyword>
<dbReference type="Pfam" id="PF00023">
    <property type="entry name" value="Ank"/>
    <property type="match status" value="1"/>
</dbReference>
<dbReference type="InterPro" id="IPR011115">
    <property type="entry name" value="SecA_DEAD"/>
</dbReference>
<dbReference type="HOGENOM" id="CLU_232107_0_0_10"/>
<keyword evidence="2" id="KW-0963">Cytoplasm</keyword>
<dbReference type="Pfam" id="PF07517">
    <property type="entry name" value="SecA_DEAD"/>
    <property type="match status" value="1"/>
</dbReference>
<gene>
    <name evidence="11" type="ordered locus">Aasi_1144</name>
</gene>
<dbReference type="SUPFAM" id="SSF52540">
    <property type="entry name" value="P-loop containing nucleoside triphosphate hydrolases"/>
    <property type="match status" value="2"/>
</dbReference>
<protein>
    <recommendedName>
        <fullName evidence="13">Protein translocase subunit SecA</fullName>
    </recommendedName>
</protein>
<evidence type="ECO:0000313" key="11">
    <source>
        <dbReference type="EMBL" id="ACE06481.1"/>
    </source>
</evidence>
<dbReference type="PANTHER" id="PTHR30612">
    <property type="entry name" value="SECA INNER MEMBRANE COMPONENT OF SEC PROTEIN SECRETION SYSTEM"/>
    <property type="match status" value="1"/>
</dbReference>
<dbReference type="PANTHER" id="PTHR30612:SF0">
    <property type="entry name" value="CHLOROPLAST PROTEIN-TRANSPORTING ATPASE"/>
    <property type="match status" value="1"/>
</dbReference>
<dbReference type="Pfam" id="PF13857">
    <property type="entry name" value="Ank_5"/>
    <property type="match status" value="1"/>
</dbReference>
<dbReference type="SUPFAM" id="SSF81767">
    <property type="entry name" value="Pre-protein crosslinking domain of SecA"/>
    <property type="match status" value="1"/>
</dbReference>
<evidence type="ECO:0000259" key="10">
    <source>
        <dbReference type="PROSITE" id="PS51196"/>
    </source>
</evidence>
<dbReference type="PROSITE" id="PS50297">
    <property type="entry name" value="ANK_REP_REGION"/>
    <property type="match status" value="7"/>
</dbReference>
<evidence type="ECO:0000313" key="12">
    <source>
        <dbReference type="Proteomes" id="UP000001227"/>
    </source>
</evidence>
<evidence type="ECO:0000256" key="5">
    <source>
        <dbReference type="PROSITE-ProRule" id="PRU00023"/>
    </source>
</evidence>
<dbReference type="InterPro" id="IPR036770">
    <property type="entry name" value="Ankyrin_rpt-contain_sf"/>
</dbReference>
<keyword evidence="3" id="KW-0653">Protein transport</keyword>
<dbReference type="Pfam" id="PF12796">
    <property type="entry name" value="Ank_2"/>
    <property type="match status" value="3"/>
</dbReference>
<dbReference type="GO" id="GO:0006886">
    <property type="term" value="P:intracellular protein transport"/>
    <property type="evidence" value="ECO:0007669"/>
    <property type="project" value="InterPro"/>
</dbReference>
<feature type="domain" description="Helicase ATP-binding" evidence="8">
    <location>
        <begin position="1162"/>
        <end position="1330"/>
    </location>
</feature>
<dbReference type="SMART" id="SM00957">
    <property type="entry name" value="SecA_DEAD"/>
    <property type="match status" value="1"/>
</dbReference>
<evidence type="ECO:0000256" key="1">
    <source>
        <dbReference type="ARBA" id="ARBA00022475"/>
    </source>
</evidence>
<evidence type="ECO:0000259" key="9">
    <source>
        <dbReference type="PROSITE" id="PS51194"/>
    </source>
</evidence>
<accession>B3ETC9</accession>
<feature type="repeat" description="ANK" evidence="5">
    <location>
        <begin position="315"/>
        <end position="347"/>
    </location>
</feature>
<feature type="repeat" description="ANK" evidence="5">
    <location>
        <begin position="597"/>
        <end position="629"/>
    </location>
</feature>
<dbReference type="Gene3D" id="1.25.40.20">
    <property type="entry name" value="Ankyrin repeat-containing domain"/>
    <property type="match status" value="5"/>
</dbReference>
<dbReference type="InterPro" id="IPR027417">
    <property type="entry name" value="P-loop_NTPase"/>
</dbReference>
<evidence type="ECO:0000256" key="3">
    <source>
        <dbReference type="ARBA" id="ARBA00022927"/>
    </source>
</evidence>
<feature type="repeat" description="ANK" evidence="5">
    <location>
        <begin position="564"/>
        <end position="596"/>
    </location>
</feature>
<dbReference type="InterPro" id="IPR014018">
    <property type="entry name" value="SecA_motor_DEAD"/>
</dbReference>
<evidence type="ECO:0000259" key="8">
    <source>
        <dbReference type="PROSITE" id="PS51192"/>
    </source>
</evidence>
<feature type="region of interest" description="Disordered" evidence="7">
    <location>
        <begin position="39"/>
        <end position="65"/>
    </location>
</feature>
<evidence type="ECO:0000256" key="6">
    <source>
        <dbReference type="SAM" id="Coils"/>
    </source>
</evidence>
<feature type="coiled-coil region" evidence="6">
    <location>
        <begin position="1405"/>
        <end position="1439"/>
    </location>
</feature>
<evidence type="ECO:0000256" key="4">
    <source>
        <dbReference type="ARBA" id="ARBA00023010"/>
    </source>
</evidence>
<evidence type="ECO:0000256" key="2">
    <source>
        <dbReference type="ARBA" id="ARBA00022490"/>
    </source>
</evidence>
<keyword evidence="4" id="KW-0811">Translocation</keyword>
<feature type="repeat" description="ANK" evidence="5">
    <location>
        <begin position="490"/>
        <end position="518"/>
    </location>
</feature>
<dbReference type="InterPro" id="IPR000185">
    <property type="entry name" value="SecA"/>
</dbReference>
<evidence type="ECO:0008006" key="13">
    <source>
        <dbReference type="Google" id="ProtNLM"/>
    </source>
</evidence>
<feature type="repeat" description="ANK" evidence="5">
    <location>
        <begin position="536"/>
        <end position="563"/>
    </location>
</feature>
<dbReference type="PROSITE" id="PS50088">
    <property type="entry name" value="ANK_REPEAT"/>
    <property type="match status" value="9"/>
</dbReference>
<keyword evidence="3" id="KW-0813">Transport</keyword>
<dbReference type="OrthoDB" id="407974at2"/>
<keyword evidence="6" id="KW-0175">Coiled coil</keyword>
<keyword evidence="5" id="KW-0040">ANK repeat</keyword>
<feature type="domain" description="SecA family profile" evidence="10">
    <location>
        <begin position="1071"/>
        <end position="1747"/>
    </location>
</feature>
<dbReference type="InterPro" id="IPR036670">
    <property type="entry name" value="SecA_X-link_sf"/>
</dbReference>
<dbReference type="eggNOG" id="COG0653">
    <property type="taxonomic scope" value="Bacteria"/>
</dbReference>
<reference evidence="11 12" key="1">
    <citation type="journal article" date="2010" name="J. Bacteriol.">
        <title>The genome of the amoeba symbiont 'Candidatus Amoebophilus asiaticus' reveals common mechanisms for host cell interaction among amoeba-associated bacteria.</title>
        <authorList>
            <person name="Schmitz-Esser S."/>
            <person name="Tischler P."/>
            <person name="Arnold R."/>
            <person name="Montanaro J."/>
            <person name="Wagner M."/>
            <person name="Rattei T."/>
            <person name="Horn M."/>
        </authorList>
    </citation>
    <scope>NUCLEOTIDE SEQUENCE [LARGE SCALE GENOMIC DNA]</scope>
    <source>
        <strain evidence="11 12">5a2</strain>
    </source>
</reference>
<feature type="repeat" description="ANK" evidence="5">
    <location>
        <begin position="400"/>
        <end position="432"/>
    </location>
</feature>
<dbReference type="PRINTS" id="PR00906">
    <property type="entry name" value="SECA"/>
</dbReference>
<dbReference type="GO" id="GO:0016020">
    <property type="term" value="C:membrane"/>
    <property type="evidence" value="ECO:0007669"/>
    <property type="project" value="InterPro"/>
</dbReference>
<feature type="repeat" description="ANK" evidence="5">
    <location>
        <begin position="282"/>
        <end position="314"/>
    </location>
</feature>
<dbReference type="PROSITE" id="PS51192">
    <property type="entry name" value="HELICASE_ATP_BIND_1"/>
    <property type="match status" value="1"/>
</dbReference>
<sequence>MFRTSCLRYVYQPNLLLLLVVAPLPTLAALKQKRVSRKQLSIPTKAHPQASQHHQAPVKQKHKKDIALPADQHIAKKKREDIEKHKKEQHTHKTSSIKSDTTAEQEPKKAEDIDGQIIEKAFIAEGDYQVTFTKVENQWIARIQSPSWSYYTVSHQVPVYLALNMKLAHLLKMDERSQKRHIHILFQRDTKNNRKVLKGVYIGIMGLNGGGNFPLHEAVNQGDLQCIKQLINASIRDIKDDTGNTAVHILINSYKPKIAEQQLKILHFITMFGPRPNMQDNDGNTPLHLAVKKGHIEIVKKLLERSADIYIQNNDGNTPLHLAVIQNEIEITRLLLASLDDIAFNTKNNLGKTLMHYAAAAGHVEIVKILLAQREKKKEKLGLKVLWRHEEISIQIQDEQGYTPLHGAAENGHSEIISLLLQAEADPYIKDKSGITALHKVFNTGQTKAIQAILKQANLFPLRWAVENGDTNLVKQLIAAGSSINSLERYDKHALYIAFEKGYDEIAKQLLEAGANINSQIIFRNSEQELELIPLLGLSIARGNSKVANQLLKAGADINYRDNEGRTCLHLAVKNNQLEIFQALLDAGANVNAKDNFGNSPLHIAANNSHWYFVTLLLEARANLQATDDNGYTALDNAMAKGRLQLVEVLSAANIHKFYASCCAARARKQLTFPQRADSEKENISTARIQKFLDDYTASLLSADKEKFNADITPILHKQLGQAASNLQEQVIHYFQQGGDFHLQVLQKHNVQDWVKESLILDIIQATSDQANTIAIYQLRTSIVKLLQNYSDIDANNLLYILQEIQATHQLELSQLCEVITYLSASNPSQAVECLTTPHENWIIALQFSWLNEKIKSLKHFLPKQRRKLTHTLNQLLWQSEVTATFLNGLQAEKSWRRIKQFFSFITLNTVPEDILISIFNLPPLKEGASMVESWQYYIISKCIKSLLKKIFPAPIPVIESQIDILLLDKLWLLDVMFHPLKELSRRQTNYTEIDDHRFSQVLDLLIEYNLGEDKASVYGEVLEVITDKPSQDWEKEAHKFITKAAFKQSHERSIDEILSYITEKSPYASFAKQKDHLETAYKGVKNAYKESSNLLLTHKKTINKWNQEEILEWANHIKYTNSIDFSLPETQHELIAVIKRAVELCYGYPPRNTQLLTALIMLNPAEGKGRLAQVNTGEGKSLIVAILAAIHGLQCKKVDIVTTSTELSVREAAKQENFFSMLGLTVGENSNDELNYGIYGRDIVYGTAANFQRDILLTEFSGKDNRGRRGFGVVIVDKVDSMLFDSRNYNLHISSQMPAMHHLEVVLGALFSFVNLLLRHLVEKDGKTYYIAEDFEVKGDQLIVYSGSDKPVQLEDKEVEDKESFIVQNTENWLRTVLRNPADTGNGEETEWQDYNKWCAKLVMFKYKLGREQKEEKKKQLEERIKTLEQQIENAPWKKREEVIDIPKHLRGFVLKQIPHWTRSALLAICFYKKELHYDIKDGEIVPIDYDNTGVLQESMVWNDGLAQMLQIKEGLKVKPESISTNYISTPGFFKRYGHSIYGLTGTLGNQPTHDFLSEVYSTGLVIIPPYKHIQIANNEHSQYLCKELPAIIVPTHQAWREAISKTVLSKVRNKRAVLVICKYIDQAKRLAKYLRQHHNADKIFTYTGQEKFTKEHIDSGEVIIATNIAGRGTDLTTTSTVEEHGGMHVCITFLPDTYRIELQNAGRTARQGKKGTAQLIIQNADINDIKLLRTIRDWQERNAINRAKQDVEEMDFQDRLFDSFCALESKLLPNVDDAKKLQQYQIIEEAWEKTEKDFLSPPSIAKAYQAQLNARVQADLDHLINKLEEDISKTPETQWGQLEFSLTLNNGKKLKITDIKTRADIQQLKENLAQFIRKDLSSTLFKEDDFTQQHTETIRNNFYQAFKSSMAADVIEALREGKPFIPENGELAAKYKWGEQEKRAIQERWGIWLHHALKGKRSDKKGIQDQFTALSKEIKDHGKEDKLIQNPYFYVLKGNELLAQDRKYLAIEAYDKAIYLDHLYSVNARYNKAWALLKEEGDSRQNIRIARKTLQQAKILLASKHQSDLILFHSLVSGAIGAKPTFLQHMQYQINILAEQQNILMRLYISSILLKRKSGI</sequence>
<dbReference type="Gene3D" id="3.90.1440.10">
    <property type="entry name" value="SecA, preprotein cross-linking domain"/>
    <property type="match status" value="1"/>
</dbReference>
<dbReference type="GO" id="GO:0005524">
    <property type="term" value="F:ATP binding"/>
    <property type="evidence" value="ECO:0007669"/>
    <property type="project" value="InterPro"/>
</dbReference>
<dbReference type="PRINTS" id="PR01415">
    <property type="entry name" value="ANKYRIN"/>
</dbReference>
<dbReference type="InterPro" id="IPR014001">
    <property type="entry name" value="Helicase_ATP-bd"/>
</dbReference>
<feature type="repeat" description="ANK" evidence="5">
    <location>
        <begin position="457"/>
        <end position="489"/>
    </location>
</feature>
<dbReference type="RefSeq" id="WP_012473237.1">
    <property type="nucleotide sequence ID" value="NC_010830.1"/>
</dbReference>
<dbReference type="SMART" id="SM00248">
    <property type="entry name" value="ANK"/>
    <property type="match status" value="13"/>
</dbReference>
<dbReference type="GO" id="GO:0017038">
    <property type="term" value="P:protein import"/>
    <property type="evidence" value="ECO:0007669"/>
    <property type="project" value="InterPro"/>
</dbReference>
<feature type="repeat" description="ANK" evidence="5">
    <location>
        <begin position="350"/>
        <end position="371"/>
    </location>
</feature>
<dbReference type="eggNOG" id="COG0666">
    <property type="taxonomic scope" value="Bacteria"/>
</dbReference>
<evidence type="ECO:0000256" key="7">
    <source>
        <dbReference type="SAM" id="MobiDB-lite"/>
    </source>
</evidence>
<feature type="domain" description="Helicase C-terminal" evidence="9">
    <location>
        <begin position="1605"/>
        <end position="1757"/>
    </location>
</feature>